<reference evidence="1 2" key="1">
    <citation type="submission" date="2014-11" db="EMBL/GenBank/DDBJ databases">
        <title>Symbiosis island explosion on the genome of extra-slow-growing strains of soybean bradyrhizobia with massive insertion sequences.</title>
        <authorList>
            <person name="Iida T."/>
            <person name="Minamisawa K."/>
        </authorList>
    </citation>
    <scope>NUCLEOTIDE SEQUENCE [LARGE SCALE GENOMIC DNA]</scope>
    <source>
        <strain evidence="1 2">NK6</strain>
    </source>
</reference>
<gene>
    <name evidence="1" type="ORF">NK6_5703</name>
</gene>
<dbReference type="Proteomes" id="UP000063308">
    <property type="component" value="Chromosome"/>
</dbReference>
<evidence type="ECO:0000313" key="2">
    <source>
        <dbReference type="Proteomes" id="UP000063308"/>
    </source>
</evidence>
<dbReference type="RefSeq" id="WP_060910531.1">
    <property type="nucleotide sequence ID" value="NZ_JAFCKD010000113.1"/>
</dbReference>
<organism evidence="1 2">
    <name type="scientific">Bradyrhizobium diazoefficiens</name>
    <dbReference type="NCBI Taxonomy" id="1355477"/>
    <lineage>
        <taxon>Bacteria</taxon>
        <taxon>Pseudomonadati</taxon>
        <taxon>Pseudomonadota</taxon>
        <taxon>Alphaproteobacteria</taxon>
        <taxon>Hyphomicrobiales</taxon>
        <taxon>Nitrobacteraceae</taxon>
        <taxon>Bradyrhizobium</taxon>
    </lineage>
</organism>
<proteinExistence type="predicted"/>
<evidence type="ECO:0008006" key="3">
    <source>
        <dbReference type="Google" id="ProtNLM"/>
    </source>
</evidence>
<name>A0A0E3VVB3_9BRAD</name>
<dbReference type="EMBL" id="AP014685">
    <property type="protein sequence ID" value="BAR58860.1"/>
    <property type="molecule type" value="Genomic_DNA"/>
</dbReference>
<dbReference type="AlphaFoldDB" id="A0A0E3VVB3"/>
<dbReference type="Pfam" id="PF11000">
    <property type="entry name" value="DUF2840"/>
    <property type="match status" value="1"/>
</dbReference>
<protein>
    <recommendedName>
        <fullName evidence="3">DUF2840 domain-containing protein</fullName>
    </recommendedName>
</protein>
<evidence type="ECO:0000313" key="1">
    <source>
        <dbReference type="EMBL" id="BAR58860.1"/>
    </source>
</evidence>
<dbReference type="InterPro" id="IPR021263">
    <property type="entry name" value="DUF2840"/>
</dbReference>
<accession>A0A0E3VVB3</accession>
<sequence length="172" mass="19980">MNDNEALPPRAVPSSHRRDVALTHVELTWIEKRIEHWLRFGRRAEEKILDRRRSISIFAPGSIFGFVRWASNDYGTVVSRMDIVRAVESGQRYQTLPFVRPGGEILLRVDSWPKVERVLQAIDAIEALCIDPADAAPEYWRHLHNRLAADHVPRAYTREQHVAWLKRRSVTP</sequence>